<dbReference type="EMBL" id="CP127526">
    <property type="protein sequence ID" value="XRI74963.1"/>
    <property type="molecule type" value="Genomic_DNA"/>
</dbReference>
<reference evidence="1 2" key="1">
    <citation type="journal article" date="2021" name="ISME J.">
        <title>Genomic evolution of the class Acidithiobacillia: deep-branching Proteobacteria living in extreme acidic conditions.</title>
        <authorList>
            <person name="Moya-Beltran A."/>
            <person name="Beard S."/>
            <person name="Rojas-Villalobos C."/>
            <person name="Issotta F."/>
            <person name="Gallardo Y."/>
            <person name="Ulloa R."/>
            <person name="Giaveno A."/>
            <person name="Degli Esposti M."/>
            <person name="Johnson D.B."/>
            <person name="Quatrini R."/>
        </authorList>
    </citation>
    <scope>NUCLEOTIDE SEQUENCE [LARGE SCALE GENOMIC DNA]</scope>
    <source>
        <strain evidence="1 2">GG1-14</strain>
    </source>
</reference>
<sequence length="210" mass="22851">MSAARSGTAQNPLRFWHWPRLRRGGAQSLATPGISVGRLKRQTGSPRPDGPHGEDQREKGSSVIDFPFVLVFFFLLLWGIFNFGFIFVIQSMMTTAAEDGARAALRYQPATSKYVATNLRANAAQQTAQQVAGVLNGLAGGSITTTVKSKPCSYNPRHLTCFSVQVTFPYGQHPIIPALVNFPFIGSVGIPQQLTGTAVMQVDNDNLRQD</sequence>
<proteinExistence type="predicted"/>
<accession>A0ACD5HM10</accession>
<dbReference type="Proteomes" id="UP001195965">
    <property type="component" value="Chromosome"/>
</dbReference>
<gene>
    <name evidence="1" type="ORF">HHS34_002305</name>
</gene>
<name>A0ACD5HM10_9PROT</name>
<protein>
    <submittedName>
        <fullName evidence="1">TadE/TadG family type IV pilus assembly protein</fullName>
    </submittedName>
</protein>
<organism evidence="1 2">
    <name type="scientific">Acidithiobacillus montserratensis</name>
    <dbReference type="NCBI Taxonomy" id="2729135"/>
    <lineage>
        <taxon>Bacteria</taxon>
        <taxon>Pseudomonadati</taxon>
        <taxon>Pseudomonadota</taxon>
        <taxon>Acidithiobacillia</taxon>
        <taxon>Acidithiobacillales</taxon>
        <taxon>Acidithiobacillaceae</taxon>
        <taxon>Acidithiobacillus</taxon>
    </lineage>
</organism>
<keyword evidence="2" id="KW-1185">Reference proteome</keyword>
<evidence type="ECO:0000313" key="1">
    <source>
        <dbReference type="EMBL" id="XRI74963.1"/>
    </source>
</evidence>
<evidence type="ECO:0000313" key="2">
    <source>
        <dbReference type="Proteomes" id="UP001195965"/>
    </source>
</evidence>